<dbReference type="OrthoDB" id="10029266at2759"/>
<proteinExistence type="inferred from homology"/>
<accession>A0A151WEV2</accession>
<dbReference type="InterPro" id="IPR020846">
    <property type="entry name" value="MFS_dom"/>
</dbReference>
<feature type="transmembrane region" description="Helical" evidence="6">
    <location>
        <begin position="319"/>
        <end position="344"/>
    </location>
</feature>
<dbReference type="InterPro" id="IPR024989">
    <property type="entry name" value="MFS_assoc_dom"/>
</dbReference>
<keyword evidence="5 6" id="KW-0472">Membrane</keyword>
<feature type="transmembrane region" description="Helical" evidence="6">
    <location>
        <begin position="481"/>
        <end position="501"/>
    </location>
</feature>
<keyword evidence="9" id="KW-1185">Reference proteome</keyword>
<evidence type="ECO:0000256" key="1">
    <source>
        <dbReference type="ARBA" id="ARBA00004141"/>
    </source>
</evidence>
<feature type="transmembrane region" description="Helical" evidence="6">
    <location>
        <begin position="12"/>
        <end position="31"/>
    </location>
</feature>
<feature type="transmembrane region" description="Helical" evidence="6">
    <location>
        <begin position="197"/>
        <end position="217"/>
    </location>
</feature>
<dbReference type="Pfam" id="PF12832">
    <property type="entry name" value="MFS_1_like"/>
    <property type="match status" value="1"/>
</dbReference>
<feature type="transmembrane region" description="Helical" evidence="6">
    <location>
        <begin position="245"/>
        <end position="262"/>
    </location>
</feature>
<keyword evidence="4 6" id="KW-1133">Transmembrane helix</keyword>
<dbReference type="PANTHER" id="PTHR16172:SF37">
    <property type="entry name" value="RE36877P"/>
    <property type="match status" value="1"/>
</dbReference>
<evidence type="ECO:0000313" key="8">
    <source>
        <dbReference type="EMBL" id="KYQ46342.1"/>
    </source>
</evidence>
<protein>
    <submittedName>
        <fullName evidence="8">Major facilitator superfamily domain-containing protein 6</fullName>
    </submittedName>
</protein>
<feature type="transmembrane region" description="Helical" evidence="6">
    <location>
        <begin position="359"/>
        <end position="377"/>
    </location>
</feature>
<evidence type="ECO:0000259" key="7">
    <source>
        <dbReference type="PROSITE" id="PS50850"/>
    </source>
</evidence>
<feature type="transmembrane region" description="Helical" evidence="6">
    <location>
        <begin position="421"/>
        <end position="441"/>
    </location>
</feature>
<comment type="subcellular location">
    <subcellularLocation>
        <location evidence="1">Membrane</location>
        <topology evidence="1">Multi-pass membrane protein</topology>
    </subcellularLocation>
</comment>
<dbReference type="KEGG" id="mzt:108730988"/>
<dbReference type="EMBL" id="KQ983238">
    <property type="protein sequence ID" value="KYQ46342.1"/>
    <property type="molecule type" value="Genomic_DNA"/>
</dbReference>
<organism evidence="8 9">
    <name type="scientific">Mycetomoellerius zeteki</name>
    <dbReference type="NCBI Taxonomy" id="64791"/>
    <lineage>
        <taxon>Eukaryota</taxon>
        <taxon>Metazoa</taxon>
        <taxon>Ecdysozoa</taxon>
        <taxon>Arthropoda</taxon>
        <taxon>Hexapoda</taxon>
        <taxon>Insecta</taxon>
        <taxon>Pterygota</taxon>
        <taxon>Neoptera</taxon>
        <taxon>Endopterygota</taxon>
        <taxon>Hymenoptera</taxon>
        <taxon>Apocrita</taxon>
        <taxon>Aculeata</taxon>
        <taxon>Formicoidea</taxon>
        <taxon>Formicidae</taxon>
        <taxon>Myrmicinae</taxon>
        <taxon>Mycetomoellerius</taxon>
    </lineage>
</organism>
<comment type="similarity">
    <text evidence="2">Belongs to the major facilitator superfamily. MFSD6 family.</text>
</comment>
<evidence type="ECO:0000256" key="3">
    <source>
        <dbReference type="ARBA" id="ARBA00022692"/>
    </source>
</evidence>
<evidence type="ECO:0000256" key="4">
    <source>
        <dbReference type="ARBA" id="ARBA00022989"/>
    </source>
</evidence>
<feature type="transmembrane region" description="Helical" evidence="6">
    <location>
        <begin position="453"/>
        <end position="475"/>
    </location>
</feature>
<dbReference type="GO" id="GO:0016020">
    <property type="term" value="C:membrane"/>
    <property type="evidence" value="ECO:0007669"/>
    <property type="project" value="UniProtKB-SubCell"/>
</dbReference>
<feature type="transmembrane region" description="Helical" evidence="6">
    <location>
        <begin position="37"/>
        <end position="60"/>
    </location>
</feature>
<dbReference type="SUPFAM" id="SSF103473">
    <property type="entry name" value="MFS general substrate transporter"/>
    <property type="match status" value="1"/>
</dbReference>
<dbReference type="STRING" id="64791.A0A151WEV2"/>
<dbReference type="Gene3D" id="1.20.1250.20">
    <property type="entry name" value="MFS general substrate transporter like domains"/>
    <property type="match status" value="3"/>
</dbReference>
<evidence type="ECO:0000256" key="5">
    <source>
        <dbReference type="ARBA" id="ARBA00023136"/>
    </source>
</evidence>
<dbReference type="Proteomes" id="UP000075809">
    <property type="component" value="Unassembled WGS sequence"/>
</dbReference>
<dbReference type="GO" id="GO:0022857">
    <property type="term" value="F:transmembrane transporter activity"/>
    <property type="evidence" value="ECO:0007669"/>
    <property type="project" value="InterPro"/>
</dbReference>
<dbReference type="AlphaFoldDB" id="A0A151WEV2"/>
<evidence type="ECO:0000256" key="6">
    <source>
        <dbReference type="SAM" id="Phobius"/>
    </source>
</evidence>
<dbReference type="PANTHER" id="PTHR16172">
    <property type="entry name" value="MAJOR FACILITATOR SUPERFAMILY DOMAIN-CONTAINING PROTEIN 6-LIKE"/>
    <property type="match status" value="1"/>
</dbReference>
<dbReference type="InterPro" id="IPR036259">
    <property type="entry name" value="MFS_trans_sf"/>
</dbReference>
<feature type="domain" description="Major facilitator superfamily (MFS) profile" evidence="7">
    <location>
        <begin position="319"/>
        <end position="531"/>
    </location>
</feature>
<reference evidence="8 9" key="1">
    <citation type="submission" date="2015-09" db="EMBL/GenBank/DDBJ databases">
        <title>Trachymyrmex zeteki WGS genome.</title>
        <authorList>
            <person name="Nygaard S."/>
            <person name="Hu H."/>
            <person name="Boomsma J."/>
            <person name="Zhang G."/>
        </authorList>
    </citation>
    <scope>NUCLEOTIDE SEQUENCE [LARGE SCALE GENOMIC DNA]</scope>
    <source>
        <strain evidence="8">Tzet28-1</strain>
        <tissue evidence="8">Whole body</tissue>
    </source>
</reference>
<gene>
    <name evidence="8" type="ORF">ALC60_14764</name>
</gene>
<evidence type="ECO:0000313" key="9">
    <source>
        <dbReference type="Proteomes" id="UP000075809"/>
    </source>
</evidence>
<dbReference type="InterPro" id="IPR051717">
    <property type="entry name" value="MFS_MFSD6"/>
</dbReference>
<evidence type="ECO:0000256" key="2">
    <source>
        <dbReference type="ARBA" id="ARBA00005241"/>
    </source>
</evidence>
<feature type="transmembrane region" description="Helical" evidence="6">
    <location>
        <begin position="72"/>
        <end position="92"/>
    </location>
</feature>
<keyword evidence="3 6" id="KW-0812">Transmembrane</keyword>
<dbReference type="PROSITE" id="PS50850">
    <property type="entry name" value="MFS"/>
    <property type="match status" value="1"/>
</dbReference>
<sequence>MKINYTQLPIKAHYFFFMAAMGPILPFLPVYGKQLGVSPLIMGSITAILPILFLIAKPAFGFIVDYFRSRRKLIFIALLAVTSSCYILMYFLPALPGPFLPGHQFQNVSCASLPPCDMDYHTMESCNSTKNTMCHWICKDANFSTRLSFHAIKKEAVISPDTTCLLNINETSLCQKNITKNYNCNVTCDNFEDNHCLYTSITFWGFVLLMSLGNIGFNVSNCMSDAICFDVLGEGGQMGYGRQRVWGTIGFGIAAFLAGYTVDLWSQEEIYKTYTPAFLLVLAFTSIDLICCKKLELPLMSGSPNILKDIWTLLKLKPIVIFLCFTIIVGIFDSFIIYFLFWYLEDLAMATGYMGEIKLIEGLIVAAETLGGEIIFFSLSGKILKKFGYGYTFTFCLVCYALRLGLISLAPTPWWVLPVEFFMQGPTYALCYTTIVAYASVISPPGASATVQGIVAGMDDGLGFALGSLIGGILYKQLGGAITLKIFSILAVLSAFMYFILYTMYLKHKILDTHSNVEWRKPDDAHCVVAE</sequence>
<dbReference type="CDD" id="cd17335">
    <property type="entry name" value="MFS_MFSD6"/>
    <property type="match status" value="1"/>
</dbReference>
<name>A0A151WEV2_9HYME</name>
<feature type="transmembrane region" description="Helical" evidence="6">
    <location>
        <begin position="274"/>
        <end position="291"/>
    </location>
</feature>
<feature type="transmembrane region" description="Helical" evidence="6">
    <location>
        <begin position="389"/>
        <end position="409"/>
    </location>
</feature>